<dbReference type="Proteomes" id="UP000293550">
    <property type="component" value="Unassembled WGS sequence"/>
</dbReference>
<keyword evidence="1" id="KW-0812">Transmembrane</keyword>
<sequence length="157" mass="17017">MRHNFVEAFIGAVVLAAAGFFFVFVYSASQKNIADGYMVYARFERIDGINVGSDVKMSGVKIGVVHHLEIDPKTYQARITLNLSQHLQLPKDSSAEIASESLLGGKYVALVPGGSEQFLTSGEEITHTQSSISFEGLISKFLFSQSGDNKHDAKATA</sequence>
<evidence type="ECO:0000313" key="4">
    <source>
        <dbReference type="Proteomes" id="UP000293550"/>
    </source>
</evidence>
<feature type="domain" description="Mce/MlaD" evidence="2">
    <location>
        <begin position="36"/>
        <end position="113"/>
    </location>
</feature>
<dbReference type="InterPro" id="IPR052336">
    <property type="entry name" value="MlaD_Phospholipid_Transporter"/>
</dbReference>
<dbReference type="Pfam" id="PF02470">
    <property type="entry name" value="MlaD"/>
    <property type="match status" value="1"/>
</dbReference>
<evidence type="ECO:0000313" key="3">
    <source>
        <dbReference type="EMBL" id="RZI46416.1"/>
    </source>
</evidence>
<dbReference type="InterPro" id="IPR003399">
    <property type="entry name" value="Mce/MlaD"/>
</dbReference>
<dbReference type="EMBL" id="SCFB01000004">
    <property type="protein sequence ID" value="RZI46416.1"/>
    <property type="molecule type" value="Genomic_DNA"/>
</dbReference>
<dbReference type="OrthoDB" id="7164001at2"/>
<dbReference type="PANTHER" id="PTHR33371">
    <property type="entry name" value="INTERMEMBRANE PHOSPHOLIPID TRANSPORT SYSTEM BINDING PROTEIN MLAD-RELATED"/>
    <property type="match status" value="1"/>
</dbReference>
<evidence type="ECO:0000259" key="2">
    <source>
        <dbReference type="Pfam" id="PF02470"/>
    </source>
</evidence>
<dbReference type="PANTHER" id="PTHR33371:SF4">
    <property type="entry name" value="INTERMEMBRANE PHOSPHOLIPID TRANSPORT SYSTEM BINDING PROTEIN MLAD"/>
    <property type="match status" value="1"/>
</dbReference>
<dbReference type="RefSeq" id="WP_130153523.1">
    <property type="nucleotide sequence ID" value="NZ_SCFB01000004.1"/>
</dbReference>
<reference evidence="3 4" key="1">
    <citation type="submission" date="2018-10" db="EMBL/GenBank/DDBJ databases">
        <title>An updated phylogeny of the Alphaproteobacteria reveals that the parasitic Rickettsiales and Holosporales have independent origins.</title>
        <authorList>
            <person name="Munoz-Gomez S.A."/>
            <person name="Hess S."/>
            <person name="Burger G."/>
            <person name="Lang B.F."/>
            <person name="Susko E."/>
            <person name="Slamovits C.H."/>
            <person name="Roger A.J."/>
        </authorList>
    </citation>
    <scope>NUCLEOTIDE SEQUENCE [LARGE SCALE GENOMIC DNA]</scope>
    <source>
        <strain evidence="3">HOLO01</strain>
    </source>
</reference>
<dbReference type="GO" id="GO:0005548">
    <property type="term" value="F:phospholipid transporter activity"/>
    <property type="evidence" value="ECO:0007669"/>
    <property type="project" value="TreeGrafter"/>
</dbReference>
<name>A0A4Q7DNG7_9PROT</name>
<keyword evidence="4" id="KW-1185">Reference proteome</keyword>
<keyword evidence="1" id="KW-0472">Membrane</keyword>
<protein>
    <submittedName>
        <fullName evidence="3">Outer membrane lipid asymmetry maintenance protein MlaD</fullName>
    </submittedName>
</protein>
<dbReference type="GO" id="GO:0005543">
    <property type="term" value="F:phospholipid binding"/>
    <property type="evidence" value="ECO:0007669"/>
    <property type="project" value="TreeGrafter"/>
</dbReference>
<proteinExistence type="predicted"/>
<organism evidence="3 4">
    <name type="scientific">Candidatus Finniella inopinata</name>
    <dbReference type="NCBI Taxonomy" id="1696036"/>
    <lineage>
        <taxon>Bacteria</taxon>
        <taxon>Pseudomonadati</taxon>
        <taxon>Pseudomonadota</taxon>
        <taxon>Alphaproteobacteria</taxon>
        <taxon>Holosporales</taxon>
        <taxon>Candidatus Paracaedibacteraceae</taxon>
        <taxon>Candidatus Finniella</taxon>
    </lineage>
</organism>
<accession>A0A4Q7DNG7</accession>
<dbReference type="AlphaFoldDB" id="A0A4Q7DNG7"/>
<dbReference type="InterPro" id="IPR030970">
    <property type="entry name" value="ABC_MlaD"/>
</dbReference>
<evidence type="ECO:0000256" key="1">
    <source>
        <dbReference type="SAM" id="Phobius"/>
    </source>
</evidence>
<gene>
    <name evidence="3" type="primary">mlaD</name>
    <name evidence="3" type="ORF">EQU50_02150</name>
</gene>
<keyword evidence="1" id="KW-1133">Transmembrane helix</keyword>
<feature type="transmembrane region" description="Helical" evidence="1">
    <location>
        <begin position="6"/>
        <end position="28"/>
    </location>
</feature>
<dbReference type="NCBIfam" id="TIGR04430">
    <property type="entry name" value="OM_asym_MlaD"/>
    <property type="match status" value="1"/>
</dbReference>
<comment type="caution">
    <text evidence="3">The sequence shown here is derived from an EMBL/GenBank/DDBJ whole genome shotgun (WGS) entry which is preliminary data.</text>
</comment>